<dbReference type="OrthoDB" id="332390at2759"/>
<feature type="region of interest" description="Disordered" evidence="4">
    <location>
        <begin position="791"/>
        <end position="820"/>
    </location>
</feature>
<evidence type="ECO:0000256" key="1">
    <source>
        <dbReference type="ARBA" id="ARBA00004123"/>
    </source>
</evidence>
<feature type="compositionally biased region" description="Basic and acidic residues" evidence="4">
    <location>
        <begin position="410"/>
        <end position="419"/>
    </location>
</feature>
<feature type="region of interest" description="Disordered" evidence="4">
    <location>
        <begin position="589"/>
        <end position="647"/>
    </location>
</feature>
<reference evidence="7 8" key="1">
    <citation type="submission" date="2016-05" db="EMBL/GenBank/DDBJ databases">
        <title>Genome sequencing reveals origins of a unique bacterial endosymbiosis in the earliest lineages of terrestrial Fungi.</title>
        <authorList>
            <consortium name="DOE Joint Genome Institute"/>
            <person name="Uehling J."/>
            <person name="Gryganskyi A."/>
            <person name="Hameed K."/>
            <person name="Tschaplinski T."/>
            <person name="Misztal P."/>
            <person name="Wu S."/>
            <person name="Desiro A."/>
            <person name="Vande Pol N."/>
            <person name="Du Z.-Y."/>
            <person name="Zienkiewicz A."/>
            <person name="Zienkiewicz K."/>
            <person name="Morin E."/>
            <person name="Tisserant E."/>
            <person name="Splivallo R."/>
            <person name="Hainaut M."/>
            <person name="Henrissat B."/>
            <person name="Ohm R."/>
            <person name="Kuo A."/>
            <person name="Yan J."/>
            <person name="Lipzen A."/>
            <person name="Nolan M."/>
            <person name="Labutti K."/>
            <person name="Barry K."/>
            <person name="Goldstein A."/>
            <person name="Labbe J."/>
            <person name="Schadt C."/>
            <person name="Tuskan G."/>
            <person name="Grigoriev I."/>
            <person name="Martin F."/>
            <person name="Vilgalys R."/>
            <person name="Bonito G."/>
        </authorList>
    </citation>
    <scope>NUCLEOTIDE SEQUENCE [LARGE SCALE GENOMIC DNA]</scope>
    <source>
        <strain evidence="7 8">AG-77</strain>
    </source>
</reference>
<dbReference type="EMBL" id="KV442016">
    <property type="protein sequence ID" value="OAQ34756.1"/>
    <property type="molecule type" value="Genomic_DNA"/>
</dbReference>
<dbReference type="STRING" id="1314771.A0A197KDJ8"/>
<feature type="compositionally biased region" description="Polar residues" evidence="4">
    <location>
        <begin position="598"/>
        <end position="608"/>
    </location>
</feature>
<dbReference type="PANTHER" id="PTHR32075">
    <property type="entry name" value="ISWI CHROMATIN-REMODELING COMPLEX SUBUNIT YPL216W-RELATED"/>
    <property type="match status" value="1"/>
</dbReference>
<keyword evidence="2 3" id="KW-0539">Nucleus</keyword>
<dbReference type="GO" id="GO:0005634">
    <property type="term" value="C:nucleus"/>
    <property type="evidence" value="ECO:0007669"/>
    <property type="project" value="UniProtKB-SubCell"/>
</dbReference>
<name>A0A197KDJ8_9FUNG</name>
<gene>
    <name evidence="7" type="ORF">K457DRAFT_28132</name>
</gene>
<dbReference type="PROSITE" id="PS50827">
    <property type="entry name" value="DDT"/>
    <property type="match status" value="1"/>
</dbReference>
<dbReference type="Pfam" id="PF10537">
    <property type="entry name" value="WAC_Acf1_DNA_bd"/>
    <property type="match status" value="1"/>
</dbReference>
<dbReference type="GO" id="GO:0000785">
    <property type="term" value="C:chromatin"/>
    <property type="evidence" value="ECO:0007669"/>
    <property type="project" value="UniProtKB-ARBA"/>
</dbReference>
<comment type="subcellular location">
    <subcellularLocation>
        <location evidence="1 3">Nucleus</location>
    </subcellularLocation>
</comment>
<feature type="compositionally biased region" description="Acidic residues" evidence="4">
    <location>
        <begin position="420"/>
        <end position="431"/>
    </location>
</feature>
<dbReference type="AlphaFoldDB" id="A0A197KDJ8"/>
<feature type="region of interest" description="Disordered" evidence="4">
    <location>
        <begin position="400"/>
        <end position="433"/>
    </location>
</feature>
<dbReference type="InterPro" id="IPR028941">
    <property type="entry name" value="WHIM2_dom"/>
</dbReference>
<protein>
    <recommendedName>
        <fullName evidence="9">WAC domain-containing protein</fullName>
    </recommendedName>
</protein>
<feature type="domain" description="DDT" evidence="5">
    <location>
        <begin position="327"/>
        <end position="390"/>
    </location>
</feature>
<evidence type="ECO:0000313" key="8">
    <source>
        <dbReference type="Proteomes" id="UP000078512"/>
    </source>
</evidence>
<evidence type="ECO:0008006" key="9">
    <source>
        <dbReference type="Google" id="ProtNLM"/>
    </source>
</evidence>
<feature type="domain" description="WAC" evidence="6">
    <location>
        <begin position="24"/>
        <end position="131"/>
    </location>
</feature>
<dbReference type="PROSITE" id="PS51136">
    <property type="entry name" value="WAC"/>
    <property type="match status" value="1"/>
</dbReference>
<dbReference type="PANTHER" id="PTHR32075:SF6">
    <property type="entry name" value="ISWI CHROMATIN-REMODELING COMPLEX SUBUNIT YPL216W-RELATED"/>
    <property type="match status" value="1"/>
</dbReference>
<dbReference type="InterPro" id="IPR013136">
    <property type="entry name" value="WSTF_Acf1_Cbp146"/>
</dbReference>
<evidence type="ECO:0000256" key="3">
    <source>
        <dbReference type="PROSITE-ProRule" id="PRU00475"/>
    </source>
</evidence>
<dbReference type="Pfam" id="PF02791">
    <property type="entry name" value="DDT"/>
    <property type="match status" value="1"/>
</dbReference>
<evidence type="ECO:0000259" key="6">
    <source>
        <dbReference type="PROSITE" id="PS51136"/>
    </source>
</evidence>
<dbReference type="SMART" id="SM00571">
    <property type="entry name" value="DDT"/>
    <property type="match status" value="1"/>
</dbReference>
<organism evidence="7 8">
    <name type="scientific">Linnemannia elongata AG-77</name>
    <dbReference type="NCBI Taxonomy" id="1314771"/>
    <lineage>
        <taxon>Eukaryota</taxon>
        <taxon>Fungi</taxon>
        <taxon>Fungi incertae sedis</taxon>
        <taxon>Mucoromycota</taxon>
        <taxon>Mortierellomycotina</taxon>
        <taxon>Mortierellomycetes</taxon>
        <taxon>Mortierellales</taxon>
        <taxon>Mortierellaceae</taxon>
        <taxon>Linnemannia</taxon>
    </lineage>
</organism>
<evidence type="ECO:0000256" key="4">
    <source>
        <dbReference type="SAM" id="MobiDB-lite"/>
    </source>
</evidence>
<evidence type="ECO:0000256" key="2">
    <source>
        <dbReference type="ARBA" id="ARBA00023242"/>
    </source>
</evidence>
<dbReference type="GO" id="GO:0000781">
    <property type="term" value="C:chromosome, telomeric region"/>
    <property type="evidence" value="ECO:0007669"/>
    <property type="project" value="GOC"/>
</dbReference>
<dbReference type="Pfam" id="PF15613">
    <property type="entry name" value="WSD"/>
    <property type="match status" value="1"/>
</dbReference>
<evidence type="ECO:0000313" key="7">
    <source>
        <dbReference type="EMBL" id="OAQ34756.1"/>
    </source>
</evidence>
<evidence type="ECO:0000259" key="5">
    <source>
        <dbReference type="PROSITE" id="PS50827"/>
    </source>
</evidence>
<sequence>MPLLKRKAIKPVPTPSADDFEENTPVYMMRFTNEIFTTYEDYINRYFFYKQKNWQCETTGKSGLTFEEALESEHKEKSMVANNFPAQLRKPLLEFVQFQTARIDAVVDDAFAKFKNVYFLNELVTVAWDGTSYSAVIRKVLPEDEWTTVKNGASPPEEPGQYLVRVVDKRGRGIEDMERVVDCSLLSRERLAFNKNIIRKYVRECSAKENYIGAPWMVKTSLAKKYGIETKLPADLQAARESAFAKLKKRKGGVDPAPALAAAKKAKKEVAEKPSKEVVAEAAVPVEVKPVIKYPIEDLELDTGSIKQDEDSLLARPLPVKDRSVPQNSFEALIMSWQFMNSFSTPLKLSPFGMKDFEDSLAHTDIEHPSVMVAEYHSSLMNVIIQDRLKGIARPILAVPGGAVPSPSQPREEREHSVMTEDDESIADDGDLSVGGHDEYLQRRKLAHRPINERVVIVGQGWDEKVVPASRQGWEAVLVGLINELGSFEAIPNVDRILNHLVPNETTLKDDVEQLYPSLPYEDKVSILVFLVETAAGTSAVRHYMEECRQNLKELRLQKFDINKDRRQLQSEWAEFERMEAIDNKNAALEKAAEEQRSAASTPEPSQDTDSDTHAMNGDLSRTESRQEKLKRQQVEREQQESRRNQDLLRQRALMKAKSAEQKLRYDARKKLADREAALNRKEEQIDRDSRRYGIARVRPLGKDRFYNRYWYFDGITMDHGTDRLYVQSPSFLDLEVMRTSGDKDKILKRQKVEDPAGGLDELMRLHDQEITNGLVLEKVARERKLMLEKERALDTDDEDDKDPKTRGDAANGHSLHEDQVDESLLVQHIPTHWSFYDEPEQIDNLLRWLNSKGIRERALQTAINNNYDLIVGGMQRRHHDLVTLLQKEQNRRSTRTKTVMASEGYLGYLNRFNK</sequence>
<feature type="compositionally biased region" description="Basic and acidic residues" evidence="4">
    <location>
        <begin position="621"/>
        <end position="647"/>
    </location>
</feature>
<dbReference type="GO" id="GO:0031509">
    <property type="term" value="P:subtelomeric heterochromatin formation"/>
    <property type="evidence" value="ECO:0007669"/>
    <property type="project" value="TreeGrafter"/>
</dbReference>
<accession>A0A197KDJ8</accession>
<dbReference type="InterPro" id="IPR018501">
    <property type="entry name" value="DDT_dom"/>
</dbReference>
<keyword evidence="8" id="KW-1185">Reference proteome</keyword>
<proteinExistence type="predicted"/>
<dbReference type="Proteomes" id="UP000078512">
    <property type="component" value="Unassembled WGS sequence"/>
</dbReference>